<dbReference type="HOGENOM" id="CLU_022751_0_0_2"/>
<feature type="transmembrane region" description="Helical" evidence="1">
    <location>
        <begin position="98"/>
        <end position="119"/>
    </location>
</feature>
<dbReference type="Proteomes" id="UP000033038">
    <property type="component" value="Chromosome"/>
</dbReference>
<keyword evidence="1" id="KW-1133">Transmembrane helix</keyword>
<accession>A0A0E3QL14</accession>
<feature type="transmembrane region" description="Helical" evidence="1">
    <location>
        <begin position="257"/>
        <end position="278"/>
    </location>
</feature>
<keyword evidence="1" id="KW-0812">Transmembrane</keyword>
<feature type="transmembrane region" description="Helical" evidence="1">
    <location>
        <begin position="70"/>
        <end position="92"/>
    </location>
</feature>
<evidence type="ECO:0000313" key="3">
    <source>
        <dbReference type="Proteomes" id="UP000033038"/>
    </source>
</evidence>
<feature type="transmembrane region" description="Helical" evidence="1">
    <location>
        <begin position="635"/>
        <end position="653"/>
    </location>
</feature>
<keyword evidence="1" id="KW-0472">Membrane</keyword>
<evidence type="ECO:0000313" key="2">
    <source>
        <dbReference type="EMBL" id="AKB50279.1"/>
    </source>
</evidence>
<gene>
    <name evidence="2" type="ORF">MSBRW_1026</name>
</gene>
<dbReference type="PATRIC" id="fig|1434109.4.peg.1268"/>
<dbReference type="AlphaFoldDB" id="A0A0E3QL14"/>
<evidence type="ECO:0008006" key="4">
    <source>
        <dbReference type="Google" id="ProtNLM"/>
    </source>
</evidence>
<feature type="transmembrane region" description="Helical" evidence="1">
    <location>
        <begin position="377"/>
        <end position="400"/>
    </location>
</feature>
<dbReference type="KEGG" id="mbw:MSBRW_1026"/>
<feature type="transmembrane region" description="Helical" evidence="1">
    <location>
        <begin position="290"/>
        <end position="309"/>
    </location>
</feature>
<feature type="transmembrane region" description="Helical" evidence="1">
    <location>
        <begin position="596"/>
        <end position="615"/>
    </location>
</feature>
<proteinExistence type="predicted"/>
<organism evidence="2 3">
    <name type="scientific">Methanosarcina barkeri str. Wiesmoor</name>
    <dbReference type="NCBI Taxonomy" id="1434109"/>
    <lineage>
        <taxon>Archaea</taxon>
        <taxon>Methanobacteriati</taxon>
        <taxon>Methanobacteriota</taxon>
        <taxon>Stenosarchaea group</taxon>
        <taxon>Methanomicrobia</taxon>
        <taxon>Methanosarcinales</taxon>
        <taxon>Methanosarcinaceae</taxon>
        <taxon>Methanosarcina</taxon>
    </lineage>
</organism>
<sequence>MSEGEVARGRSMSEEINWYVRACKITARKWICFVPDPAAFRRRCEKSVSREYRDALRFTGYDLEAFETVLFSYVGTFVTLILLVGVDLFLILSRSFDARVLTIMGVLTFIIPLLALYYLSEYVKLRAGFMKISSLGDIPEILSYIVMSMKLVPNLEHAVLFAARNSERPLAKDLRKLAWDLNLRIYSSMDDALLSFADLWGRNSEYFKRSLHLIKSSTAEPDEAQRVITLNRALDISLEGTESLMDAFAAKLKTPSYILYSIFILIPLALVALLPAVTVVGMKPEIIDLIFLYDLIFPALAALYSEYILMQRPVAFTPREIPDSHPYLADIKQKKRFALMLSVLVFCLIAPLGYLLLRLGNPGGIVSTAPLEGYFSPTLPLILGGTIGISVYLYFSAVPYKKIRDRIKKMEQEFADSLFVLGRRISEGKAPEEAFAHTARTMEGSKIGEAFQEISMNLLSMRTNLKAAIFDEDFGAFRHVYSERIRNTMLLFTESVHKNHEAAGASIIKLADHLKELGTVEERIRRSLYDVTSTMRSTAVIFAPLIAGITLALSEVITKILSQVAERVNRIPADISEMPVEIGQAAFSQSISPDHFLLAIGVYIVLISAILTRFAGSVEYGGDRTQLKYDLACMLPISIAIFAVSTATSRIIFRGLV</sequence>
<evidence type="ECO:0000256" key="1">
    <source>
        <dbReference type="SAM" id="Phobius"/>
    </source>
</evidence>
<name>A0A0E3QL14_METBA</name>
<reference evidence="2 3" key="1">
    <citation type="submission" date="2014-07" db="EMBL/GenBank/DDBJ databases">
        <title>Methanogenic archaea and the global carbon cycle.</title>
        <authorList>
            <person name="Henriksen J.R."/>
            <person name="Luke J."/>
            <person name="Reinhart S."/>
            <person name="Benedict M.N."/>
            <person name="Youngblut N.D."/>
            <person name="Metcalf M.E."/>
            <person name="Whitaker R.J."/>
            <person name="Metcalf W.W."/>
        </authorList>
    </citation>
    <scope>NUCLEOTIDE SEQUENCE [LARGE SCALE GENOMIC DNA]</scope>
    <source>
        <strain evidence="2 3">Wiesmoor</strain>
    </source>
</reference>
<dbReference type="EMBL" id="CP009526">
    <property type="protein sequence ID" value="AKB50279.1"/>
    <property type="molecule type" value="Genomic_DNA"/>
</dbReference>
<protein>
    <recommendedName>
        <fullName evidence="4">Type II secretion system protein GspF domain-containing protein</fullName>
    </recommendedName>
</protein>
<feature type="transmembrane region" description="Helical" evidence="1">
    <location>
        <begin position="337"/>
        <end position="357"/>
    </location>
</feature>